<dbReference type="GO" id="GO:0005739">
    <property type="term" value="C:mitochondrion"/>
    <property type="evidence" value="ECO:0007669"/>
    <property type="project" value="EnsemblPlants"/>
</dbReference>
<keyword evidence="5" id="KW-1185">Reference proteome</keyword>
<dbReference type="EMBL" id="OY731398">
    <property type="protein sequence ID" value="CAJ1814579.1"/>
    <property type="molecule type" value="Genomic_DNA"/>
</dbReference>
<dbReference type="PROSITE" id="PS51375">
    <property type="entry name" value="PPR"/>
    <property type="match status" value="4"/>
</dbReference>
<organism evidence="4 5">
    <name type="scientific">Sphenostylis stenocarpa</name>
    <dbReference type="NCBI Taxonomy" id="92480"/>
    <lineage>
        <taxon>Eukaryota</taxon>
        <taxon>Viridiplantae</taxon>
        <taxon>Streptophyta</taxon>
        <taxon>Embryophyta</taxon>
        <taxon>Tracheophyta</taxon>
        <taxon>Spermatophyta</taxon>
        <taxon>Magnoliopsida</taxon>
        <taxon>eudicotyledons</taxon>
        <taxon>Gunneridae</taxon>
        <taxon>Pentapetalae</taxon>
        <taxon>rosids</taxon>
        <taxon>fabids</taxon>
        <taxon>Fabales</taxon>
        <taxon>Fabaceae</taxon>
        <taxon>Papilionoideae</taxon>
        <taxon>50 kb inversion clade</taxon>
        <taxon>NPAAA clade</taxon>
        <taxon>indigoferoid/millettioid clade</taxon>
        <taxon>Phaseoleae</taxon>
        <taxon>Sphenostylis</taxon>
    </lineage>
</organism>
<keyword evidence="1" id="KW-0677">Repeat</keyword>
<dbReference type="PANTHER" id="PTHR46862">
    <property type="entry name" value="OS07G0661900 PROTEIN"/>
    <property type="match status" value="1"/>
</dbReference>
<evidence type="ECO:0000313" key="4">
    <source>
        <dbReference type="EMBL" id="CAJ1814579.1"/>
    </source>
</evidence>
<dbReference type="GO" id="GO:0009507">
    <property type="term" value="C:chloroplast"/>
    <property type="evidence" value="ECO:0007669"/>
    <property type="project" value="EnsemblPlants"/>
</dbReference>
<dbReference type="Pfam" id="PF23276">
    <property type="entry name" value="TPR_24"/>
    <property type="match status" value="1"/>
</dbReference>
<accession>A0AA86SA17</accession>
<dbReference type="Proteomes" id="UP001189624">
    <property type="component" value="Chromosome 1"/>
</dbReference>
<dbReference type="PANTHER" id="PTHR46862:SF3">
    <property type="entry name" value="OS07G0661900 PROTEIN"/>
    <property type="match status" value="1"/>
</dbReference>
<dbReference type="NCBIfam" id="TIGR00756">
    <property type="entry name" value="PPR"/>
    <property type="match status" value="3"/>
</dbReference>
<feature type="repeat" description="PPR" evidence="2">
    <location>
        <begin position="440"/>
        <end position="474"/>
    </location>
</feature>
<dbReference type="InterPro" id="IPR011990">
    <property type="entry name" value="TPR-like_helical_dom_sf"/>
</dbReference>
<dbReference type="Gramene" id="rna-AYBTSS11_LOCUS988">
    <property type="protein sequence ID" value="CAJ1814579.1"/>
    <property type="gene ID" value="gene-AYBTSS11_LOCUS988"/>
</dbReference>
<feature type="repeat" description="PPR" evidence="2">
    <location>
        <begin position="405"/>
        <end position="439"/>
    </location>
</feature>
<proteinExistence type="predicted"/>
<evidence type="ECO:0000256" key="2">
    <source>
        <dbReference type="PROSITE-ProRule" id="PRU00708"/>
    </source>
</evidence>
<dbReference type="Pfam" id="PF01535">
    <property type="entry name" value="PPR"/>
    <property type="match status" value="3"/>
</dbReference>
<dbReference type="AlphaFoldDB" id="A0AA86SA17"/>
<gene>
    <name evidence="4" type="ORF">AYBTSS11_LOCUS988</name>
</gene>
<reference evidence="4" key="1">
    <citation type="submission" date="2023-10" db="EMBL/GenBank/DDBJ databases">
        <authorList>
            <person name="Domelevo Entfellner J.-B."/>
        </authorList>
    </citation>
    <scope>NUCLEOTIDE SEQUENCE</scope>
</reference>
<feature type="repeat" description="PPR" evidence="2">
    <location>
        <begin position="335"/>
        <end position="369"/>
    </location>
</feature>
<feature type="repeat" description="PPR" evidence="2">
    <location>
        <begin position="370"/>
        <end position="404"/>
    </location>
</feature>
<dbReference type="Gene3D" id="1.25.40.10">
    <property type="entry name" value="Tetratricopeptide repeat domain"/>
    <property type="match status" value="2"/>
</dbReference>
<evidence type="ECO:0000259" key="3">
    <source>
        <dbReference type="Pfam" id="PF23276"/>
    </source>
</evidence>
<name>A0AA86SA17_9FABA</name>
<feature type="domain" description="Pentatricopeptide repeat-containing protein-mitochondrial" evidence="3">
    <location>
        <begin position="422"/>
        <end position="517"/>
    </location>
</feature>
<evidence type="ECO:0000313" key="5">
    <source>
        <dbReference type="Proteomes" id="UP001189624"/>
    </source>
</evidence>
<evidence type="ECO:0000256" key="1">
    <source>
        <dbReference type="ARBA" id="ARBA00022737"/>
    </source>
</evidence>
<sequence>MSCAESELPFGDLKQHQLRPSPNCSLHPISSQLSLCYYDTNPSLSSHPDEHLLQPATTAHHLLRDRNPVRPPPALCHLRSHEEAGRASTTVTSDHQQLSATSTATRKLIIGILSCILCLGITDSGFDHISMMGTYCNNNLVCNLYYPHYSITNCVAKFYGVLTRGHSSCQNPIYFGFHKHRFDSVLAGVGMEEIVKEVKEEYYRRFRWIEIGKNVTREQQQAISELPFRMSNRSKALMRQIICFSAEKGTISDLLESWVRIMKPIRADWLSVLKELRIMEHPVYLEVAKHALREESFEVNIRDFTKIIHYYGKHNLLEDAENFLTLMKQTGFIYDQVILTTMVHMYSKAGRHDQAKEYFEEIKLLGEPLDKRSYGSMIMAYIRAGMPEEGENLLKEMDAQDICAGSEVYKALLRAYSMIGNAEGAQRVFDAIQLAGITPNDKMCSLVVNAYAMAGQSQKALNAFENMRRTGIKPTDKCIASVLIAYEKESKINTALEFLLDLEKDGIMVGEEASAVLAKWFRKLGVVEEVELVLRDFATGHQIS</sequence>
<dbReference type="InterPro" id="IPR002885">
    <property type="entry name" value="PPR_rpt"/>
</dbReference>
<dbReference type="InterPro" id="IPR057027">
    <property type="entry name" value="TPR_mt"/>
</dbReference>
<protein>
    <recommendedName>
        <fullName evidence="3">Pentatricopeptide repeat-containing protein-mitochondrial domain-containing protein</fullName>
    </recommendedName>
</protein>